<feature type="domain" description="Reverse transcriptase" evidence="1">
    <location>
        <begin position="181"/>
        <end position="342"/>
    </location>
</feature>
<evidence type="ECO:0000313" key="2">
    <source>
        <dbReference type="EMBL" id="AWA44654.1"/>
    </source>
</evidence>
<reference evidence="2" key="1">
    <citation type="submission" date="2018-04" db="EMBL/GenBank/DDBJ databases">
        <title>Comparative Analysis of Homologous Sequences of Saccharum officinarum and Saccharum spontaneum Reveals Independent Polyploidization Events.</title>
        <authorList>
            <person name="Sharma A."/>
            <person name="Song J."/>
            <person name="Lin Q."/>
            <person name="Singh R."/>
            <person name="Ramos N."/>
            <person name="Wang K."/>
            <person name="Zhang J."/>
            <person name="Ming R."/>
            <person name="Yu Q."/>
        </authorList>
    </citation>
    <scope>NUCLEOTIDE SEQUENCE</scope>
</reference>
<dbReference type="AlphaFoldDB" id="A0A678TL03"/>
<accession>A0A678TL03</accession>
<evidence type="ECO:0000259" key="1">
    <source>
        <dbReference type="Pfam" id="PF00078"/>
    </source>
</evidence>
<sequence length="584" mass="66144">MWRLKVAEGAGPWLKSCNNFRGRAVWEFDPELGTPEERAEVERVRREFTERRFQKRESSDLLLRMQTFSEEEAKADIVFSYYNDLLGNDFEGLHRLDLSLLGLPQLDLSDQAAPFTAAKVAMVVKATPSNRAPGPDGLSGSFYKATWDVIGPDVVRDFRALWDCDFRSFHLLNEAIMVLIHKTQTPAGLKDYRPVSLIHSLGKLLSKALALRLAPRMHELVSLNQSAFIQGRRIHENFKTVQLACRWLHARRCPAVLLKIDLAKAFDSVAWTFLLEVLEHAGFPAGWRDWISTILYTASTWVLVNGRPWDQIRHARGLRQGDPLSPLLFVIVMKVLNALISEADRRGDFPTKYLGTPLSLTRIRRIEEQRLVDAVAARLPMWKGRLLTDARRVTLTQTTLSAIPVHVSICCCLSTWAIDEIDRRRRAFLGVGSDSVSGGRCKIAWPIVCAPKDHGGLGLPDLRTLGYALRLRWEWLRRTEPDSAWTLLPSAAERKVRSMFSVSITIEVGDGSSMCFWMDAWLPDGAISTFAPNLFRAVGRRQLGRTVKDALSNRRWVCDITGARTAPVIYEFVQLWETLEGVQL</sequence>
<dbReference type="CDD" id="cd01650">
    <property type="entry name" value="RT_nLTR_like"/>
    <property type="match status" value="1"/>
</dbReference>
<proteinExistence type="predicted"/>
<dbReference type="PANTHER" id="PTHR19446">
    <property type="entry name" value="REVERSE TRANSCRIPTASES"/>
    <property type="match status" value="1"/>
</dbReference>
<protein>
    <submittedName>
        <fullName evidence="2">UPI0001A85F44 related cluster</fullName>
    </submittedName>
</protein>
<dbReference type="InterPro" id="IPR043502">
    <property type="entry name" value="DNA/RNA_pol_sf"/>
</dbReference>
<dbReference type="Pfam" id="PF00078">
    <property type="entry name" value="RVT_1"/>
    <property type="match status" value="1"/>
</dbReference>
<dbReference type="SUPFAM" id="SSF56672">
    <property type="entry name" value="DNA/RNA polymerases"/>
    <property type="match status" value="1"/>
</dbReference>
<organism evidence="2">
    <name type="scientific">Saccharum officinarum</name>
    <name type="common">Sugarcane</name>
    <dbReference type="NCBI Taxonomy" id="4547"/>
    <lineage>
        <taxon>Eukaryota</taxon>
        <taxon>Viridiplantae</taxon>
        <taxon>Streptophyta</taxon>
        <taxon>Embryophyta</taxon>
        <taxon>Tracheophyta</taxon>
        <taxon>Spermatophyta</taxon>
        <taxon>Magnoliopsida</taxon>
        <taxon>Liliopsida</taxon>
        <taxon>Poales</taxon>
        <taxon>Poaceae</taxon>
        <taxon>PACMAD clade</taxon>
        <taxon>Panicoideae</taxon>
        <taxon>Andropogonodae</taxon>
        <taxon>Andropogoneae</taxon>
        <taxon>Saccharinae</taxon>
        <taxon>Saccharum</taxon>
        <taxon>Saccharum officinarum species complex</taxon>
    </lineage>
</organism>
<dbReference type="EMBL" id="MH182578">
    <property type="protein sequence ID" value="AWA44654.1"/>
    <property type="molecule type" value="Genomic_DNA"/>
</dbReference>
<gene>
    <name evidence="2" type="ORF">SO70L01_000003</name>
</gene>
<name>A0A678TL03_SACOF</name>
<dbReference type="InterPro" id="IPR000477">
    <property type="entry name" value="RT_dom"/>
</dbReference>